<dbReference type="Proteomes" id="UP000320496">
    <property type="component" value="Chromosome"/>
</dbReference>
<reference evidence="2 3" key="1">
    <citation type="submission" date="2019-02" db="EMBL/GenBank/DDBJ databases">
        <title>Deep-cultivation of Planctomycetes and their phenomic and genomic characterization uncovers novel biology.</title>
        <authorList>
            <person name="Wiegand S."/>
            <person name="Jogler M."/>
            <person name="Boedeker C."/>
            <person name="Pinto D."/>
            <person name="Vollmers J."/>
            <person name="Rivas-Marin E."/>
            <person name="Kohn T."/>
            <person name="Peeters S.H."/>
            <person name="Heuer A."/>
            <person name="Rast P."/>
            <person name="Oberbeckmann S."/>
            <person name="Bunk B."/>
            <person name="Jeske O."/>
            <person name="Meyerdierks A."/>
            <person name="Storesund J.E."/>
            <person name="Kallscheuer N."/>
            <person name="Luecker S."/>
            <person name="Lage O.M."/>
            <person name="Pohl T."/>
            <person name="Merkel B.J."/>
            <person name="Hornburger P."/>
            <person name="Mueller R.-W."/>
            <person name="Bruemmer F."/>
            <person name="Labrenz M."/>
            <person name="Spormann A.M."/>
            <person name="Op den Camp H."/>
            <person name="Overmann J."/>
            <person name="Amann R."/>
            <person name="Jetten M.S.M."/>
            <person name="Mascher T."/>
            <person name="Medema M.H."/>
            <person name="Devos D.P."/>
            <person name="Kaster A.-K."/>
            <person name="Ovreas L."/>
            <person name="Rohde M."/>
            <person name="Galperin M.Y."/>
            <person name="Jogler C."/>
        </authorList>
    </citation>
    <scope>NUCLEOTIDE SEQUENCE [LARGE SCALE GENOMIC DNA]</scope>
    <source>
        <strain evidence="2 3">Mal4</strain>
    </source>
</reference>
<evidence type="ECO:0000256" key="1">
    <source>
        <dbReference type="SAM" id="Phobius"/>
    </source>
</evidence>
<keyword evidence="1" id="KW-0812">Transmembrane</keyword>
<dbReference type="OrthoDB" id="282265at2"/>
<protein>
    <submittedName>
        <fullName evidence="2">Uncharacterized protein</fullName>
    </submittedName>
</protein>
<sequence>MPWLIPTLIVVAGLIALLIGAKPLLRWVQQIEARRAVQRFRIQRETLEAKFFDVASATGKPRGLRWKRCDWQAPVTFARDLQSQLVTAFVSVEIHFDAIEGGDMEDVEAVGTIRDAAAVFHYRAGTWGTGGKALFNMNPSEAVQRLEGQFEPLNIEV</sequence>
<accession>A0A517Z8J2</accession>
<evidence type="ECO:0000313" key="2">
    <source>
        <dbReference type="EMBL" id="QDU38802.1"/>
    </source>
</evidence>
<evidence type="ECO:0000313" key="3">
    <source>
        <dbReference type="Proteomes" id="UP000320496"/>
    </source>
</evidence>
<organism evidence="2 3">
    <name type="scientific">Maioricimonas rarisocia</name>
    <dbReference type="NCBI Taxonomy" id="2528026"/>
    <lineage>
        <taxon>Bacteria</taxon>
        <taxon>Pseudomonadati</taxon>
        <taxon>Planctomycetota</taxon>
        <taxon>Planctomycetia</taxon>
        <taxon>Planctomycetales</taxon>
        <taxon>Planctomycetaceae</taxon>
        <taxon>Maioricimonas</taxon>
    </lineage>
</organism>
<keyword evidence="1" id="KW-1133">Transmembrane helix</keyword>
<dbReference type="RefSeq" id="WP_145370052.1">
    <property type="nucleotide sequence ID" value="NZ_CP036275.1"/>
</dbReference>
<feature type="transmembrane region" description="Helical" evidence="1">
    <location>
        <begin position="6"/>
        <end position="25"/>
    </location>
</feature>
<dbReference type="AlphaFoldDB" id="A0A517Z8J2"/>
<proteinExistence type="predicted"/>
<dbReference type="EMBL" id="CP036275">
    <property type="protein sequence ID" value="QDU38802.1"/>
    <property type="molecule type" value="Genomic_DNA"/>
</dbReference>
<name>A0A517Z8J2_9PLAN</name>
<keyword evidence="1" id="KW-0472">Membrane</keyword>
<gene>
    <name evidence="2" type="ORF">Mal4_31320</name>
</gene>
<dbReference type="KEGG" id="mri:Mal4_31320"/>
<keyword evidence="3" id="KW-1185">Reference proteome</keyword>